<evidence type="ECO:0000256" key="5">
    <source>
        <dbReference type="ARBA" id="ARBA00023136"/>
    </source>
</evidence>
<comment type="subcellular location">
    <subcellularLocation>
        <location evidence="1">Cell membrane</location>
        <topology evidence="1">Multi-pass membrane protein</topology>
    </subcellularLocation>
</comment>
<keyword evidence="6" id="KW-0807">Transducer</keyword>
<dbReference type="Pfam" id="PF00001">
    <property type="entry name" value="7tm_1"/>
    <property type="match status" value="2"/>
</dbReference>
<dbReference type="PROSITE" id="PS50262">
    <property type="entry name" value="G_PROTEIN_RECEP_F1_2"/>
    <property type="match status" value="1"/>
</dbReference>
<feature type="domain" description="G-protein coupled receptors family 1 profile" evidence="8">
    <location>
        <begin position="51"/>
        <end position="299"/>
    </location>
</feature>
<feature type="transmembrane region" description="Helical" evidence="7">
    <location>
        <begin position="182"/>
        <end position="204"/>
    </location>
</feature>
<dbReference type="OMA" id="WIVSSCI"/>
<dbReference type="PhylomeDB" id="A7SDE2"/>
<evidence type="ECO:0000256" key="4">
    <source>
        <dbReference type="ARBA" id="ARBA00022989"/>
    </source>
</evidence>
<dbReference type="PANTHER" id="PTHR22750">
    <property type="entry name" value="G-PROTEIN COUPLED RECEPTOR"/>
    <property type="match status" value="1"/>
</dbReference>
<protein>
    <recommendedName>
        <fullName evidence="8">G-protein coupled receptors family 1 profile domain-containing protein</fullName>
    </recommendedName>
</protein>
<evidence type="ECO:0000313" key="10">
    <source>
        <dbReference type="Proteomes" id="UP000001593"/>
    </source>
</evidence>
<evidence type="ECO:0000256" key="2">
    <source>
        <dbReference type="ARBA" id="ARBA00022475"/>
    </source>
</evidence>
<keyword evidence="2" id="KW-1003">Cell membrane</keyword>
<dbReference type="KEGG" id="nve:5509880"/>
<dbReference type="InterPro" id="IPR000276">
    <property type="entry name" value="GPCR_Rhodpsn"/>
</dbReference>
<dbReference type="GO" id="GO:0005886">
    <property type="term" value="C:plasma membrane"/>
    <property type="evidence" value="ECO:0007669"/>
    <property type="project" value="UniProtKB-SubCell"/>
</dbReference>
<comment type="similarity">
    <text evidence="6">Belongs to the G-protein coupled receptor 1 family.</text>
</comment>
<keyword evidence="6" id="KW-0675">Receptor</keyword>
<dbReference type="SUPFAM" id="SSF81321">
    <property type="entry name" value="Family A G protein-coupled receptor-like"/>
    <property type="match status" value="1"/>
</dbReference>
<name>A7SDE2_NEMVE</name>
<organism evidence="9 10">
    <name type="scientific">Nematostella vectensis</name>
    <name type="common">Starlet sea anemone</name>
    <dbReference type="NCBI Taxonomy" id="45351"/>
    <lineage>
        <taxon>Eukaryota</taxon>
        <taxon>Metazoa</taxon>
        <taxon>Cnidaria</taxon>
        <taxon>Anthozoa</taxon>
        <taxon>Hexacorallia</taxon>
        <taxon>Actiniaria</taxon>
        <taxon>Edwardsiidae</taxon>
        <taxon>Nematostella</taxon>
    </lineage>
</organism>
<keyword evidence="5 7" id="KW-0472">Membrane</keyword>
<accession>A7SDE2</accession>
<dbReference type="SMART" id="SM01381">
    <property type="entry name" value="7TM_GPCR_Srsx"/>
    <property type="match status" value="1"/>
</dbReference>
<sequence>MMELRNFTDKTVFNYACYHFTEWVQQGQITRPEFIIIAVLNGITILPAILLNALVLFSIWRTPTLHTPAMVLLCNLALSDFAVGIIAQPITVTSVVLELSPSVKPASFCSIAVFYGITSSLFAGVSLLSITAVAVDRFLALHLHLRYRMVVTRRSIIIYGGISWIVSSCIAPLWILLGMDRYSAIISGLVALCMVLIVLSYIHIFKVLQKHQSQITALQRSVNKTNSKNGPSGQTNMRRYKKSVISSLYIYFAFILCYLPLFLSLTYYAVTNENYFSPRLVRMSTVIVLTNSATNPAIYCWKIPELRNAVRDTLVWLGCNRRRGGT</sequence>
<reference evidence="9 10" key="1">
    <citation type="journal article" date="2007" name="Science">
        <title>Sea anemone genome reveals ancestral eumetazoan gene repertoire and genomic organization.</title>
        <authorList>
            <person name="Putnam N.H."/>
            <person name="Srivastava M."/>
            <person name="Hellsten U."/>
            <person name="Dirks B."/>
            <person name="Chapman J."/>
            <person name="Salamov A."/>
            <person name="Terry A."/>
            <person name="Shapiro H."/>
            <person name="Lindquist E."/>
            <person name="Kapitonov V.V."/>
            <person name="Jurka J."/>
            <person name="Genikhovich G."/>
            <person name="Grigoriev I.V."/>
            <person name="Lucas S.M."/>
            <person name="Steele R.E."/>
            <person name="Finnerty J.R."/>
            <person name="Technau U."/>
            <person name="Martindale M.Q."/>
            <person name="Rokhsar D.S."/>
        </authorList>
    </citation>
    <scope>NUCLEOTIDE SEQUENCE [LARGE SCALE GENOMIC DNA]</scope>
    <source>
        <strain evidence="10">CH2 X CH6</strain>
    </source>
</reference>
<dbReference type="eggNOG" id="KOG3656">
    <property type="taxonomic scope" value="Eukaryota"/>
</dbReference>
<keyword evidence="10" id="KW-1185">Reference proteome</keyword>
<keyword evidence="3 6" id="KW-0812">Transmembrane</keyword>
<keyword evidence="4 7" id="KW-1133">Transmembrane helix</keyword>
<evidence type="ECO:0000313" key="9">
    <source>
        <dbReference type="EMBL" id="EDO38296.1"/>
    </source>
</evidence>
<feature type="transmembrane region" description="Helical" evidence="7">
    <location>
        <begin position="69"/>
        <end position="91"/>
    </location>
</feature>
<dbReference type="InParanoid" id="A7SDE2"/>
<evidence type="ECO:0000256" key="3">
    <source>
        <dbReference type="ARBA" id="ARBA00022692"/>
    </source>
</evidence>
<proteinExistence type="inferred from homology"/>
<evidence type="ECO:0000259" key="8">
    <source>
        <dbReference type="PROSITE" id="PS50262"/>
    </source>
</evidence>
<dbReference type="HOGENOM" id="CLU_009579_14_1_1"/>
<keyword evidence="6" id="KW-0297">G-protein coupled receptor</keyword>
<dbReference type="CDD" id="cd00637">
    <property type="entry name" value="7tm_classA_rhodopsin-like"/>
    <property type="match status" value="1"/>
</dbReference>
<dbReference type="Gene3D" id="1.20.1070.10">
    <property type="entry name" value="Rhodopsin 7-helix transmembrane proteins"/>
    <property type="match status" value="1"/>
</dbReference>
<dbReference type="PROSITE" id="PS00237">
    <property type="entry name" value="G_PROTEIN_RECEP_F1_1"/>
    <property type="match status" value="1"/>
</dbReference>
<gene>
    <name evidence="9" type="ORF">NEMVEDRAFT_v1g244491</name>
</gene>
<dbReference type="GO" id="GO:0004930">
    <property type="term" value="F:G protein-coupled receptor activity"/>
    <property type="evidence" value="ECO:0007669"/>
    <property type="project" value="UniProtKB-KW"/>
</dbReference>
<feature type="transmembrane region" description="Helical" evidence="7">
    <location>
        <begin position="156"/>
        <end position="176"/>
    </location>
</feature>
<dbReference type="EMBL" id="DS469629">
    <property type="protein sequence ID" value="EDO38296.1"/>
    <property type="molecule type" value="Genomic_DNA"/>
</dbReference>
<evidence type="ECO:0000256" key="6">
    <source>
        <dbReference type="RuleBase" id="RU000688"/>
    </source>
</evidence>
<dbReference type="Proteomes" id="UP000001593">
    <property type="component" value="Unassembled WGS sequence"/>
</dbReference>
<dbReference type="InterPro" id="IPR017452">
    <property type="entry name" value="GPCR_Rhodpsn_7TM"/>
</dbReference>
<dbReference type="STRING" id="45351.A7SDE2"/>
<dbReference type="FunCoup" id="A7SDE2">
    <property type="interactions" value="23"/>
</dbReference>
<evidence type="ECO:0000256" key="7">
    <source>
        <dbReference type="SAM" id="Phobius"/>
    </source>
</evidence>
<feature type="transmembrane region" description="Helical" evidence="7">
    <location>
        <begin position="248"/>
        <end position="270"/>
    </location>
</feature>
<dbReference type="PRINTS" id="PR00237">
    <property type="entry name" value="GPCRRHODOPSN"/>
</dbReference>
<feature type="transmembrane region" description="Helical" evidence="7">
    <location>
        <begin position="111"/>
        <end position="135"/>
    </location>
</feature>
<dbReference type="AlphaFoldDB" id="A7SDE2"/>
<feature type="transmembrane region" description="Helical" evidence="7">
    <location>
        <begin position="34"/>
        <end position="57"/>
    </location>
</feature>
<evidence type="ECO:0000256" key="1">
    <source>
        <dbReference type="ARBA" id="ARBA00004651"/>
    </source>
</evidence>